<sequence>MALPSTTSAPRSSSKSRRVGFKGAEVVEYDADLPSVARLAGAGCVCALLDGAKVALECQARGLEALTADDQKKALQLQYVVELKRLLQERGFGPISDDLEELQTQRRVAELLLLWAAGADAPDAATADTKGNRRLKAKSFDVLDPSTLQRAQMAKKTLEGRVDDGYAFGRRFLSIATYVETLSSDELLDVANKKKMKIPKLDAKERAMVKALDRELVGQHGTAEGTPLRSLTLRQLVTEAEARGMMGPGGEKARDSKGKKSKRAWVDMLRPLMRAEVRAMKIFEKEEEMLRVQLAHELEQEMQREQKQRITQLIQLVLQELEKNSDSTQPENDPPPSQVEIQQDTPKTWQNADKARKFLEALANTLCTSSETADDIVMTE</sequence>
<name>A0A8T1WT12_9STRA</name>
<protein>
    <submittedName>
        <fullName evidence="2">Uncharacterized protein</fullName>
    </submittedName>
</protein>
<evidence type="ECO:0000256" key="1">
    <source>
        <dbReference type="SAM" id="MobiDB-lite"/>
    </source>
</evidence>
<evidence type="ECO:0000313" key="2">
    <source>
        <dbReference type="EMBL" id="KAG7395428.1"/>
    </source>
</evidence>
<dbReference type="EMBL" id="JAGDFL010000207">
    <property type="protein sequence ID" value="KAG7395428.1"/>
    <property type="molecule type" value="Genomic_DNA"/>
</dbReference>
<reference evidence="2" key="1">
    <citation type="submission" date="2021-02" db="EMBL/GenBank/DDBJ databases">
        <authorList>
            <person name="Palmer J.M."/>
        </authorList>
    </citation>
    <scope>NUCLEOTIDE SEQUENCE</scope>
    <source>
        <strain evidence="2">SCRP23</strain>
    </source>
</reference>
<dbReference type="OrthoDB" id="157561at2759"/>
<organism evidence="2 3">
    <name type="scientific">Phytophthora boehmeriae</name>
    <dbReference type="NCBI Taxonomy" id="109152"/>
    <lineage>
        <taxon>Eukaryota</taxon>
        <taxon>Sar</taxon>
        <taxon>Stramenopiles</taxon>
        <taxon>Oomycota</taxon>
        <taxon>Peronosporomycetes</taxon>
        <taxon>Peronosporales</taxon>
        <taxon>Peronosporaceae</taxon>
        <taxon>Phytophthora</taxon>
    </lineage>
</organism>
<evidence type="ECO:0000313" key="3">
    <source>
        <dbReference type="Proteomes" id="UP000693981"/>
    </source>
</evidence>
<keyword evidence="3" id="KW-1185">Reference proteome</keyword>
<feature type="region of interest" description="Disordered" evidence="1">
    <location>
        <begin position="324"/>
        <end position="350"/>
    </location>
</feature>
<gene>
    <name evidence="2" type="ORF">PHYBOEH_003754</name>
</gene>
<feature type="compositionally biased region" description="Polar residues" evidence="1">
    <location>
        <begin position="339"/>
        <end position="350"/>
    </location>
</feature>
<comment type="caution">
    <text evidence="2">The sequence shown here is derived from an EMBL/GenBank/DDBJ whole genome shotgun (WGS) entry which is preliminary data.</text>
</comment>
<dbReference type="AlphaFoldDB" id="A0A8T1WT12"/>
<dbReference type="Proteomes" id="UP000693981">
    <property type="component" value="Unassembled WGS sequence"/>
</dbReference>
<proteinExistence type="predicted"/>
<accession>A0A8T1WT12</accession>